<dbReference type="RefSeq" id="WP_013011197.1">
    <property type="nucleotide sequence ID" value="NC_013943.1"/>
</dbReference>
<reference evidence="7 8" key="1">
    <citation type="journal article" date="2010" name="Stand. Genomic Sci.">
        <title>Complete genome sequence of Denitrovibrio acetiphilus type strain (N2460).</title>
        <authorList>
            <person name="Kiss H."/>
            <person name="Lang E."/>
            <person name="Lapidus A."/>
            <person name="Copeland A."/>
            <person name="Nolan M."/>
            <person name="Glavina Del Rio T."/>
            <person name="Chen F."/>
            <person name="Lucas S."/>
            <person name="Tice H."/>
            <person name="Cheng J.F."/>
            <person name="Han C."/>
            <person name="Goodwin L."/>
            <person name="Pitluck S."/>
            <person name="Liolios K."/>
            <person name="Pati A."/>
            <person name="Ivanova N."/>
            <person name="Mavromatis K."/>
            <person name="Chen A."/>
            <person name="Palaniappan K."/>
            <person name="Land M."/>
            <person name="Hauser L."/>
            <person name="Chang Y.J."/>
            <person name="Jeffries C.D."/>
            <person name="Detter J.C."/>
            <person name="Brettin T."/>
            <person name="Spring S."/>
            <person name="Rohde M."/>
            <person name="Goker M."/>
            <person name="Woyke T."/>
            <person name="Bristow J."/>
            <person name="Eisen J.A."/>
            <person name="Markowitz V."/>
            <person name="Hugenholtz P."/>
            <person name="Kyrpides N.C."/>
            <person name="Klenk H.P."/>
        </authorList>
    </citation>
    <scope>NUCLEOTIDE SEQUENCE [LARGE SCALE GENOMIC DNA]</scope>
    <source>
        <strain evidence="8">DSM 12809 / NBRC 114555 / N2460</strain>
    </source>
</reference>
<dbReference type="SUPFAM" id="SSF48019">
    <property type="entry name" value="post-AAA+ oligomerization domain-like"/>
    <property type="match status" value="1"/>
</dbReference>
<dbReference type="OrthoDB" id="9778364at2"/>
<dbReference type="Gene3D" id="1.10.8.60">
    <property type="match status" value="1"/>
</dbReference>
<dbReference type="GO" id="GO:0006261">
    <property type="term" value="P:DNA-templated DNA replication"/>
    <property type="evidence" value="ECO:0007669"/>
    <property type="project" value="TreeGrafter"/>
</dbReference>
<dbReference type="STRING" id="522772.Dacet_1923"/>
<dbReference type="InterPro" id="IPR027417">
    <property type="entry name" value="P-loop_NTPase"/>
</dbReference>
<feature type="domain" description="AAA+ ATPase" evidence="6">
    <location>
        <begin position="36"/>
        <end position="153"/>
    </location>
</feature>
<proteinExistence type="inferred from homology"/>
<dbReference type="PaxDb" id="522772-Dacet_1923"/>
<dbReference type="PANTHER" id="PTHR13779">
    <property type="entry name" value="WERNER HELICASE-INTERACTING PROTEIN 1 FAMILY MEMBER"/>
    <property type="match status" value="1"/>
</dbReference>
<dbReference type="EMBL" id="CP001968">
    <property type="protein sequence ID" value="ADD68687.1"/>
    <property type="molecule type" value="Genomic_DNA"/>
</dbReference>
<evidence type="ECO:0000256" key="1">
    <source>
        <dbReference type="ARBA" id="ARBA00002393"/>
    </source>
</evidence>
<name>D4H124_DENA2</name>
<dbReference type="GO" id="GO:0005524">
    <property type="term" value="F:ATP binding"/>
    <property type="evidence" value="ECO:0007669"/>
    <property type="project" value="UniProtKB-KW"/>
</dbReference>
<dbReference type="GO" id="GO:0016887">
    <property type="term" value="F:ATP hydrolysis activity"/>
    <property type="evidence" value="ECO:0007669"/>
    <property type="project" value="InterPro"/>
</dbReference>
<evidence type="ECO:0000313" key="7">
    <source>
        <dbReference type="EMBL" id="ADD68687.1"/>
    </source>
</evidence>
<keyword evidence="4" id="KW-0547">Nucleotide-binding</keyword>
<evidence type="ECO:0000256" key="5">
    <source>
        <dbReference type="ARBA" id="ARBA00022840"/>
    </source>
</evidence>
<keyword evidence="5" id="KW-0067">ATP-binding</keyword>
<evidence type="ECO:0000256" key="2">
    <source>
        <dbReference type="ARBA" id="ARBA00008959"/>
    </source>
</evidence>
<dbReference type="InterPro" id="IPR051314">
    <property type="entry name" value="AAA_ATPase_RarA/MGS1/WRNIP1"/>
</dbReference>
<dbReference type="AlphaFoldDB" id="D4H124"/>
<dbReference type="InterPro" id="IPR008921">
    <property type="entry name" value="DNA_pol3_clamp-load_cplx_C"/>
</dbReference>
<dbReference type="Pfam" id="PF00004">
    <property type="entry name" value="AAA"/>
    <property type="match status" value="1"/>
</dbReference>
<keyword evidence="8" id="KW-1185">Reference proteome</keyword>
<dbReference type="CDD" id="cd00009">
    <property type="entry name" value="AAA"/>
    <property type="match status" value="1"/>
</dbReference>
<accession>D4H124</accession>
<dbReference type="Gene3D" id="1.20.272.10">
    <property type="match status" value="1"/>
</dbReference>
<evidence type="ECO:0000256" key="3">
    <source>
        <dbReference type="ARBA" id="ARBA00020776"/>
    </source>
</evidence>
<protein>
    <recommendedName>
        <fullName evidence="3">Replication-associated recombination protein A</fullName>
    </recommendedName>
</protein>
<dbReference type="GO" id="GO:0008047">
    <property type="term" value="F:enzyme activator activity"/>
    <property type="evidence" value="ECO:0007669"/>
    <property type="project" value="TreeGrafter"/>
</dbReference>
<dbReference type="InterPro" id="IPR003959">
    <property type="entry name" value="ATPase_AAA_core"/>
</dbReference>
<dbReference type="GO" id="GO:0017116">
    <property type="term" value="F:single-stranded DNA helicase activity"/>
    <property type="evidence" value="ECO:0007669"/>
    <property type="project" value="TreeGrafter"/>
</dbReference>
<dbReference type="Gene3D" id="1.10.3710.10">
    <property type="entry name" value="DNA polymerase III clamp loader subunits, C-terminal domain"/>
    <property type="match status" value="1"/>
</dbReference>
<dbReference type="GO" id="GO:0000731">
    <property type="term" value="P:DNA synthesis involved in DNA repair"/>
    <property type="evidence" value="ECO:0007669"/>
    <property type="project" value="TreeGrafter"/>
</dbReference>
<dbReference type="InterPro" id="IPR003593">
    <property type="entry name" value="AAA+_ATPase"/>
</dbReference>
<dbReference type="FunCoup" id="D4H124">
    <property type="interactions" value="259"/>
</dbReference>
<dbReference type="Gene3D" id="3.40.50.300">
    <property type="entry name" value="P-loop containing nucleotide triphosphate hydrolases"/>
    <property type="match status" value="1"/>
</dbReference>
<dbReference type="GO" id="GO:0003677">
    <property type="term" value="F:DNA binding"/>
    <property type="evidence" value="ECO:0007669"/>
    <property type="project" value="InterPro"/>
</dbReference>
<dbReference type="SMART" id="SM00382">
    <property type="entry name" value="AAA"/>
    <property type="match status" value="1"/>
</dbReference>
<dbReference type="InterPro" id="IPR032423">
    <property type="entry name" value="AAA_assoc_2"/>
</dbReference>
<comment type="function">
    <text evidence="1">DNA-dependent ATPase that plays important roles in cellular responses to stalled DNA replication processes.</text>
</comment>
<dbReference type="CDD" id="cd18139">
    <property type="entry name" value="HLD_clamp_RarA"/>
    <property type="match status" value="1"/>
</dbReference>
<dbReference type="PANTHER" id="PTHR13779:SF7">
    <property type="entry name" value="ATPASE WRNIP1"/>
    <property type="match status" value="1"/>
</dbReference>
<dbReference type="SUPFAM" id="SSF52540">
    <property type="entry name" value="P-loop containing nucleoside triphosphate hydrolases"/>
    <property type="match status" value="1"/>
</dbReference>
<dbReference type="KEGG" id="dap:Dacet_1923"/>
<evidence type="ECO:0000259" key="6">
    <source>
        <dbReference type="SMART" id="SM00382"/>
    </source>
</evidence>
<comment type="similarity">
    <text evidence="2">Belongs to the AAA ATPase family. RarA/MGS1/WRNIP1 subfamily.</text>
</comment>
<evidence type="ECO:0000313" key="8">
    <source>
        <dbReference type="Proteomes" id="UP000002012"/>
    </source>
</evidence>
<dbReference type="Pfam" id="PF16193">
    <property type="entry name" value="AAA_assoc_2"/>
    <property type="match status" value="1"/>
</dbReference>
<dbReference type="InterPro" id="IPR021886">
    <property type="entry name" value="MgsA_C"/>
</dbReference>
<dbReference type="Pfam" id="PF12002">
    <property type="entry name" value="MgsA_C"/>
    <property type="match status" value="1"/>
</dbReference>
<evidence type="ECO:0000256" key="4">
    <source>
        <dbReference type="ARBA" id="ARBA00022741"/>
    </source>
</evidence>
<dbReference type="Proteomes" id="UP000002012">
    <property type="component" value="Chromosome"/>
</dbReference>
<gene>
    <name evidence="7" type="ordered locus">Dacet_1923</name>
</gene>
<dbReference type="eggNOG" id="COG2256">
    <property type="taxonomic scope" value="Bacteria"/>
</dbReference>
<dbReference type="InParanoid" id="D4H124"/>
<dbReference type="HOGENOM" id="CLU_017985_1_1_0"/>
<sequence>MKILEELRPRAFDDIAGQKHLIGVDSVFRKMVEDGGFDSVVLVGPPGTGKTTLAEIIGKHLNMPYFSLHAATAGSGDLKQIMESARHAGKTVLVFVDELHRFNKTQQVLLLNMIDSGLAKLIGASTENPYHNLIQPLRSRSFVFRLERLEKPDLKELFEKVKLYFKERYKADDVVCTDDEFDRLVKASDGDGRRFLSVLELSAVNGSFKDDVLHLGVSKALEHTTDSRYNADEHYDMLSAMIKSIRGTDPDAAALWCFRLLECGMEPEAIFRRLLISASEDIGNAFPDALVFAQSAYSAFQAVGRPEGDIILAHVITYLASCPKSNRSYKAMWAVKEYLENNTPNVPYPLRTEGKGYHYPFDHGGFVVQDYSGTDEVFYDPSDAGFEMKISERLKRLWGKEKTYGKKAGEKGCSCDKGYSCKISDK</sequence>
<organism evidence="7 8">
    <name type="scientific">Denitrovibrio acetiphilus (strain DSM 12809 / NBRC 114555 / N2460)</name>
    <dbReference type="NCBI Taxonomy" id="522772"/>
    <lineage>
        <taxon>Bacteria</taxon>
        <taxon>Pseudomonadati</taxon>
        <taxon>Deferribacterota</taxon>
        <taxon>Deferribacteres</taxon>
        <taxon>Deferribacterales</taxon>
        <taxon>Geovibrionaceae</taxon>
        <taxon>Denitrovibrio</taxon>
    </lineage>
</organism>